<gene>
    <name evidence="1" type="ORF">GA0116948_1036</name>
</gene>
<protein>
    <submittedName>
        <fullName evidence="1">Uncharacterized protein</fullName>
    </submittedName>
</protein>
<keyword evidence="2" id="KW-1185">Reference proteome</keyword>
<evidence type="ECO:0000313" key="1">
    <source>
        <dbReference type="EMBL" id="SCC03673.1"/>
    </source>
</evidence>
<dbReference type="Proteomes" id="UP000242818">
    <property type="component" value="Unassembled WGS sequence"/>
</dbReference>
<sequence>MKQVKQCFITSAFFFILFVTGFSAKSQTPFIYRWNLTAPSITYPGIGEHYTIIWEQVDNP</sequence>
<reference evidence="1 2" key="1">
    <citation type="submission" date="2016-08" db="EMBL/GenBank/DDBJ databases">
        <authorList>
            <person name="Seilhamer J.J."/>
        </authorList>
    </citation>
    <scope>NUCLEOTIDE SEQUENCE [LARGE SCALE GENOMIC DNA]</scope>
    <source>
        <strain evidence="1 2">A37T2</strain>
    </source>
</reference>
<evidence type="ECO:0000313" key="2">
    <source>
        <dbReference type="Proteomes" id="UP000242818"/>
    </source>
</evidence>
<accession>A0A1C4B9Y9</accession>
<dbReference type="EMBL" id="FMAR01000003">
    <property type="protein sequence ID" value="SCC03673.1"/>
    <property type="molecule type" value="Genomic_DNA"/>
</dbReference>
<name>A0A1C4B9Y9_9BACT</name>
<proteinExistence type="predicted"/>
<organism evidence="1 2">
    <name type="scientific">Chitinophaga costaii</name>
    <dbReference type="NCBI Taxonomy" id="1335309"/>
    <lineage>
        <taxon>Bacteria</taxon>
        <taxon>Pseudomonadati</taxon>
        <taxon>Bacteroidota</taxon>
        <taxon>Chitinophagia</taxon>
        <taxon>Chitinophagales</taxon>
        <taxon>Chitinophagaceae</taxon>
        <taxon>Chitinophaga</taxon>
    </lineage>
</organism>
<dbReference type="AlphaFoldDB" id="A0A1C4B9Y9"/>